<dbReference type="SUPFAM" id="SSF51735">
    <property type="entry name" value="NAD(P)-binding Rossmann-fold domains"/>
    <property type="match status" value="1"/>
</dbReference>
<dbReference type="PANTHER" id="PTHR44196:SF1">
    <property type="entry name" value="DEHYDROGENASE_REDUCTASE SDR FAMILY MEMBER 7B"/>
    <property type="match status" value="1"/>
</dbReference>
<protein>
    <submittedName>
        <fullName evidence="4">SDR family NAD(P)-dependent oxidoreductase</fullName>
    </submittedName>
</protein>
<dbReference type="InterPro" id="IPR002347">
    <property type="entry name" value="SDR_fam"/>
</dbReference>
<dbReference type="OrthoDB" id="8959163at2"/>
<accession>A0A5B0DPX8</accession>
<evidence type="ECO:0000313" key="5">
    <source>
        <dbReference type="Proteomes" id="UP000324738"/>
    </source>
</evidence>
<gene>
    <name evidence="4" type="ORF">FPY71_15125</name>
</gene>
<dbReference type="EMBL" id="VTWH01000004">
    <property type="protein sequence ID" value="KAA0968897.1"/>
    <property type="molecule type" value="Genomic_DNA"/>
</dbReference>
<sequence>MMAARSEARKATRFATSSGLDGRPMGMPPRVAIIILLPAARSVPASLAKRCASPIEASVSIHPGETPALSNDDWHNELALNLFPAVRLDRELIPSMVAQRSRVVIHVSSIQRLLPLPEATTAYAAAKAALSTHSKALSKEISPTGCP</sequence>
<evidence type="ECO:0000256" key="2">
    <source>
        <dbReference type="ARBA" id="ARBA00023002"/>
    </source>
</evidence>
<organism evidence="4 5">
    <name type="scientific">Aureimonas fodinaquatilis</name>
    <dbReference type="NCBI Taxonomy" id="2565783"/>
    <lineage>
        <taxon>Bacteria</taxon>
        <taxon>Pseudomonadati</taxon>
        <taxon>Pseudomonadota</taxon>
        <taxon>Alphaproteobacteria</taxon>
        <taxon>Hyphomicrobiales</taxon>
        <taxon>Aurantimonadaceae</taxon>
        <taxon>Aureimonas</taxon>
    </lineage>
</organism>
<feature type="region of interest" description="Disordered" evidence="3">
    <location>
        <begin position="1"/>
        <end position="22"/>
    </location>
</feature>
<evidence type="ECO:0000313" key="4">
    <source>
        <dbReference type="EMBL" id="KAA0968897.1"/>
    </source>
</evidence>
<dbReference type="AlphaFoldDB" id="A0A5B0DPX8"/>
<reference evidence="4 5" key="1">
    <citation type="submission" date="2019-08" db="EMBL/GenBank/DDBJ databases">
        <title>Aureimonas fodiniaquatilis sp. nov., isolated from a coal mine wastewater.</title>
        <authorList>
            <person name="Kim W."/>
        </authorList>
    </citation>
    <scope>NUCLEOTIDE SEQUENCE [LARGE SCALE GENOMIC DNA]</scope>
    <source>
        <strain evidence="4 5">CAU 1482</strain>
    </source>
</reference>
<evidence type="ECO:0000256" key="3">
    <source>
        <dbReference type="SAM" id="MobiDB-lite"/>
    </source>
</evidence>
<dbReference type="Gene3D" id="3.40.50.720">
    <property type="entry name" value="NAD(P)-binding Rossmann-like Domain"/>
    <property type="match status" value="1"/>
</dbReference>
<comment type="caution">
    <text evidence="4">The sequence shown here is derived from an EMBL/GenBank/DDBJ whole genome shotgun (WGS) entry which is preliminary data.</text>
</comment>
<comment type="similarity">
    <text evidence="1">Belongs to the short-chain dehydrogenases/reductases (SDR) family.</text>
</comment>
<dbReference type="Pfam" id="PF00106">
    <property type="entry name" value="adh_short"/>
    <property type="match status" value="1"/>
</dbReference>
<proteinExistence type="inferred from homology"/>
<evidence type="ECO:0000256" key="1">
    <source>
        <dbReference type="ARBA" id="ARBA00006484"/>
    </source>
</evidence>
<dbReference type="PANTHER" id="PTHR44196">
    <property type="entry name" value="DEHYDROGENASE/REDUCTASE SDR FAMILY MEMBER 7B"/>
    <property type="match status" value="1"/>
</dbReference>
<feature type="compositionally biased region" description="Basic and acidic residues" evidence="3">
    <location>
        <begin position="1"/>
        <end position="10"/>
    </location>
</feature>
<keyword evidence="2" id="KW-0560">Oxidoreductase</keyword>
<dbReference type="GO" id="GO:0016020">
    <property type="term" value="C:membrane"/>
    <property type="evidence" value="ECO:0007669"/>
    <property type="project" value="TreeGrafter"/>
</dbReference>
<dbReference type="Proteomes" id="UP000324738">
    <property type="component" value="Unassembled WGS sequence"/>
</dbReference>
<name>A0A5B0DPX8_9HYPH</name>
<dbReference type="InterPro" id="IPR036291">
    <property type="entry name" value="NAD(P)-bd_dom_sf"/>
</dbReference>
<dbReference type="GO" id="GO:0016491">
    <property type="term" value="F:oxidoreductase activity"/>
    <property type="evidence" value="ECO:0007669"/>
    <property type="project" value="UniProtKB-KW"/>
</dbReference>
<keyword evidence="5" id="KW-1185">Reference proteome</keyword>